<dbReference type="PANTHER" id="PTHR36435">
    <property type="entry name" value="SLR1288 PROTEIN"/>
    <property type="match status" value="1"/>
</dbReference>
<dbReference type="PANTHER" id="PTHR36435:SF1">
    <property type="entry name" value="CAAX AMINO TERMINAL PROTEASE FAMILY PROTEIN"/>
    <property type="match status" value="1"/>
</dbReference>
<evidence type="ECO:0000256" key="2">
    <source>
        <dbReference type="SAM" id="Phobius"/>
    </source>
</evidence>
<keyword evidence="2" id="KW-1133">Transmembrane helix</keyword>
<dbReference type="InterPro" id="IPR052710">
    <property type="entry name" value="CAAX_protease"/>
</dbReference>
<reference evidence="4 5" key="1">
    <citation type="submission" date="2018-02" db="EMBL/GenBank/DDBJ databases">
        <authorList>
            <person name="Rodrigo-Torres L."/>
            <person name="Arahal R. D."/>
            <person name="Lucena T."/>
        </authorList>
    </citation>
    <scope>NUCLEOTIDE SEQUENCE [LARGE SCALE GENOMIC DNA]</scope>
    <source>
        <strain evidence="4 5">CECT 9267</strain>
    </source>
</reference>
<dbReference type="RefSeq" id="WP_016265277.1">
    <property type="nucleotide sequence ID" value="NZ_BJLN01000015.1"/>
</dbReference>
<comment type="caution">
    <text evidence="4">The sequence shown here is derived from an EMBL/GenBank/DDBJ whole genome shotgun (WGS) entry which is preliminary data.</text>
</comment>
<protein>
    <submittedName>
        <fullName evidence="4">CAAX amino terminal protease self- immunity</fullName>
    </submittedName>
</protein>
<keyword evidence="2" id="KW-0472">Membrane</keyword>
<keyword evidence="2" id="KW-0812">Transmembrane</keyword>
<dbReference type="InterPro" id="IPR003675">
    <property type="entry name" value="Rce1/LyrA-like_dom"/>
</dbReference>
<proteinExistence type="inferred from homology"/>
<dbReference type="GO" id="GO:0004175">
    <property type="term" value="F:endopeptidase activity"/>
    <property type="evidence" value="ECO:0007669"/>
    <property type="project" value="UniProtKB-ARBA"/>
</dbReference>
<accession>A0AAE8J600</accession>
<evidence type="ECO:0000313" key="4">
    <source>
        <dbReference type="EMBL" id="SPE19893.1"/>
    </source>
</evidence>
<feature type="transmembrane region" description="Helical" evidence="2">
    <location>
        <begin position="12"/>
        <end position="35"/>
    </location>
</feature>
<feature type="domain" description="CAAX prenyl protease 2/Lysostaphin resistance protein A-like" evidence="3">
    <location>
        <begin position="125"/>
        <end position="211"/>
    </location>
</feature>
<dbReference type="GO" id="GO:0006508">
    <property type="term" value="P:proteolysis"/>
    <property type="evidence" value="ECO:0007669"/>
    <property type="project" value="UniProtKB-KW"/>
</dbReference>
<evidence type="ECO:0000256" key="1">
    <source>
        <dbReference type="ARBA" id="ARBA00009067"/>
    </source>
</evidence>
<evidence type="ECO:0000313" key="5">
    <source>
        <dbReference type="Proteomes" id="UP000239650"/>
    </source>
</evidence>
<dbReference type="Proteomes" id="UP000239650">
    <property type="component" value="Unassembled WGS sequence"/>
</dbReference>
<feature type="transmembrane region" description="Helical" evidence="2">
    <location>
        <begin position="87"/>
        <end position="105"/>
    </location>
</feature>
<feature type="transmembrane region" description="Helical" evidence="2">
    <location>
        <begin position="117"/>
        <end position="135"/>
    </location>
</feature>
<feature type="transmembrane region" description="Helical" evidence="2">
    <location>
        <begin position="41"/>
        <end position="67"/>
    </location>
</feature>
<dbReference type="EMBL" id="OKRC01000002">
    <property type="protein sequence ID" value="SPE19893.1"/>
    <property type="molecule type" value="Genomic_DNA"/>
</dbReference>
<sequence>MEVARIKHFKHIICFILLLIMQQIPLLLVGSLAALPKAQRTAHLILTVGWLFLILTIGITILMWYLYQKVKGPQYHNHFSKAHWRPILIGFVAMLVINNLTVPFMQKTGNANVDGLVQIFAVLGIFMLPYTLILGPMMEELLFRGFLMNWFFVKSPILNIMTSALLFGLVHVSTDPIYFISKALLGLVLAIVYYRTKTIKSSIILHVLNNLSAGLTIF</sequence>
<dbReference type="GO" id="GO:0080120">
    <property type="term" value="P:CAAX-box protein maturation"/>
    <property type="evidence" value="ECO:0007669"/>
    <property type="project" value="UniProtKB-ARBA"/>
</dbReference>
<organism evidence="4 5">
    <name type="scientific">Latilactobacillus sakei</name>
    <name type="common">Lactobacillus sakei</name>
    <dbReference type="NCBI Taxonomy" id="1599"/>
    <lineage>
        <taxon>Bacteria</taxon>
        <taxon>Bacillati</taxon>
        <taxon>Bacillota</taxon>
        <taxon>Bacilli</taxon>
        <taxon>Lactobacillales</taxon>
        <taxon>Lactobacillaceae</taxon>
        <taxon>Latilactobacillus</taxon>
    </lineage>
</organism>
<keyword evidence="4" id="KW-0378">Hydrolase</keyword>
<evidence type="ECO:0000259" key="3">
    <source>
        <dbReference type="Pfam" id="PF02517"/>
    </source>
</evidence>
<comment type="similarity">
    <text evidence="1">Belongs to the UPF0177 family.</text>
</comment>
<name>A0AAE8J600_LATSK</name>
<feature type="transmembrane region" description="Helical" evidence="2">
    <location>
        <begin position="147"/>
        <end position="170"/>
    </location>
</feature>
<dbReference type="AlphaFoldDB" id="A0AAE8J600"/>
<gene>
    <name evidence="4" type="ORF">LAS9267_00714</name>
</gene>
<dbReference type="Pfam" id="PF02517">
    <property type="entry name" value="Rce1-like"/>
    <property type="match status" value="1"/>
</dbReference>
<keyword evidence="4" id="KW-0645">Protease</keyword>
<feature type="transmembrane region" description="Helical" evidence="2">
    <location>
        <begin position="176"/>
        <end position="194"/>
    </location>
</feature>